<sequence>MGKKGNDTWKYRARIPRRNRSLSCAFTLESWRTLHVKPIGLEELVSYSSVGADFAADMDLLDPILSPTDRAETSCSRSNRSESRLVLARLLHRRRVSAPSLSDTVPDARFREHRLGKKRANMTMRLHEAAGAELWPSHDASHVGFSTSCDERQQSILHAEPSLITGNPSFRKTGPLNSGLDQCKVFVYAELGPPRPRISRLFRTRARTINRRSQPELPNSPRTGHDTPSHGLVSFLRCSSRKVRFSELLRLNLQLAPVEGDRQRAKSELRFDSISDRNVLRPHQRIGKRPLTTGGICEFVHGFTCNARGGIPSCQRIAFSRNRGCRASHIPFFRSASNSAPHTIQDATRNIRSPDPSEASLDGMYSDLRPG</sequence>
<gene>
    <name evidence="3" type="primary">LOC100905777</name>
</gene>
<protein>
    <submittedName>
        <fullName evidence="3">Uncharacterized protein LOC100905777</fullName>
    </submittedName>
</protein>
<organism evidence="2 3">
    <name type="scientific">Galendromus occidentalis</name>
    <name type="common">western predatory mite</name>
    <dbReference type="NCBI Taxonomy" id="34638"/>
    <lineage>
        <taxon>Eukaryota</taxon>
        <taxon>Metazoa</taxon>
        <taxon>Ecdysozoa</taxon>
        <taxon>Arthropoda</taxon>
        <taxon>Chelicerata</taxon>
        <taxon>Arachnida</taxon>
        <taxon>Acari</taxon>
        <taxon>Parasitiformes</taxon>
        <taxon>Mesostigmata</taxon>
        <taxon>Gamasina</taxon>
        <taxon>Phytoseioidea</taxon>
        <taxon>Phytoseiidae</taxon>
        <taxon>Typhlodrominae</taxon>
        <taxon>Galendromus</taxon>
    </lineage>
</organism>
<feature type="region of interest" description="Disordered" evidence="1">
    <location>
        <begin position="338"/>
        <end position="371"/>
    </location>
</feature>
<evidence type="ECO:0000313" key="3">
    <source>
        <dbReference type="RefSeq" id="XP_018495447.1"/>
    </source>
</evidence>
<evidence type="ECO:0000313" key="2">
    <source>
        <dbReference type="Proteomes" id="UP000694867"/>
    </source>
</evidence>
<dbReference type="Proteomes" id="UP000694867">
    <property type="component" value="Unplaced"/>
</dbReference>
<reference evidence="3" key="1">
    <citation type="submission" date="2025-08" db="UniProtKB">
        <authorList>
            <consortium name="RefSeq"/>
        </authorList>
    </citation>
    <scope>IDENTIFICATION</scope>
</reference>
<name>A0AAJ7L6J2_9ACAR</name>
<dbReference type="KEGG" id="goe:100905777"/>
<feature type="region of interest" description="Disordered" evidence="1">
    <location>
        <begin position="208"/>
        <end position="229"/>
    </location>
</feature>
<feature type="compositionally biased region" description="Polar residues" evidence="1">
    <location>
        <begin position="338"/>
        <end position="351"/>
    </location>
</feature>
<evidence type="ECO:0000256" key="1">
    <source>
        <dbReference type="SAM" id="MobiDB-lite"/>
    </source>
</evidence>
<dbReference type="GeneID" id="100905777"/>
<dbReference type="AlphaFoldDB" id="A0AAJ7L6J2"/>
<accession>A0AAJ7L6J2</accession>
<keyword evidence="2" id="KW-1185">Reference proteome</keyword>
<proteinExistence type="predicted"/>
<dbReference type="RefSeq" id="XP_018495447.1">
    <property type="nucleotide sequence ID" value="XM_018639931.1"/>
</dbReference>